<accession>A0A8S9K096</accession>
<protein>
    <submittedName>
        <fullName evidence="2">Uncharacterized protein</fullName>
    </submittedName>
</protein>
<evidence type="ECO:0000313" key="2">
    <source>
        <dbReference type="EMBL" id="KAF2587278.1"/>
    </source>
</evidence>
<feature type="compositionally biased region" description="Polar residues" evidence="1">
    <location>
        <begin position="251"/>
        <end position="260"/>
    </location>
</feature>
<dbReference type="AlphaFoldDB" id="A0A8S9K096"/>
<sequence length="310" mass="35672">MHTEEYDENYEEERPIEQRAILDEEDRLLHHSSWKKKSPSIDRNTSTSIDTQLHQPNHLPASTDIPYYPSIDTNVDATHDGNYSIGSWADNRHDESYAVETSYHYQGADELHEGFTYVELLNMDPDGYAKAIDERTLHVSREDIADILQTANGVDNLNLNTKFETLNTHVKKLEMQVVWTGEAVKRQRALTRGVEDDVMKHHVNAIIGDDFWQVVKEEKLQEGDFEVESLMSFGGSHWCRSTPSHKHRSTEVIQNRSTSYPGHRSRTPTESTASCNVVRIMTHEEFVAKHPHPPIPVYVKIDRHSDPVFD</sequence>
<name>A0A8S9K096_BRACR</name>
<gene>
    <name evidence="2" type="ORF">F2Q70_00036777</name>
</gene>
<comment type="caution">
    <text evidence="2">The sequence shown here is derived from an EMBL/GenBank/DDBJ whole genome shotgun (WGS) entry which is preliminary data.</text>
</comment>
<feature type="compositionally biased region" description="Polar residues" evidence="1">
    <location>
        <begin position="41"/>
        <end position="55"/>
    </location>
</feature>
<feature type="region of interest" description="Disordered" evidence="1">
    <location>
        <begin position="32"/>
        <end position="65"/>
    </location>
</feature>
<reference evidence="2" key="1">
    <citation type="submission" date="2019-12" db="EMBL/GenBank/DDBJ databases">
        <title>Genome sequencing and annotation of Brassica cretica.</title>
        <authorList>
            <person name="Studholme D.J."/>
            <person name="Sarris P.F."/>
        </authorList>
    </citation>
    <scope>NUCLEOTIDE SEQUENCE</scope>
    <source>
        <strain evidence="2">PFS-102/07</strain>
        <tissue evidence="2">Leaf</tissue>
    </source>
</reference>
<evidence type="ECO:0000256" key="1">
    <source>
        <dbReference type="SAM" id="MobiDB-lite"/>
    </source>
</evidence>
<organism evidence="2">
    <name type="scientific">Brassica cretica</name>
    <name type="common">Mustard</name>
    <dbReference type="NCBI Taxonomy" id="69181"/>
    <lineage>
        <taxon>Eukaryota</taxon>
        <taxon>Viridiplantae</taxon>
        <taxon>Streptophyta</taxon>
        <taxon>Embryophyta</taxon>
        <taxon>Tracheophyta</taxon>
        <taxon>Spermatophyta</taxon>
        <taxon>Magnoliopsida</taxon>
        <taxon>eudicotyledons</taxon>
        <taxon>Gunneridae</taxon>
        <taxon>Pentapetalae</taxon>
        <taxon>rosids</taxon>
        <taxon>malvids</taxon>
        <taxon>Brassicales</taxon>
        <taxon>Brassicaceae</taxon>
        <taxon>Brassiceae</taxon>
        <taxon>Brassica</taxon>
    </lineage>
</organism>
<proteinExistence type="predicted"/>
<feature type="region of interest" description="Disordered" evidence="1">
    <location>
        <begin position="240"/>
        <end position="272"/>
    </location>
</feature>
<dbReference type="EMBL" id="QGKY02000246">
    <property type="protein sequence ID" value="KAF2587278.1"/>
    <property type="molecule type" value="Genomic_DNA"/>
</dbReference>